<evidence type="ECO:0000256" key="3">
    <source>
        <dbReference type="SAM" id="MobiDB-lite"/>
    </source>
</evidence>
<keyword evidence="4" id="KW-0472">Membrane</keyword>
<evidence type="ECO:0000313" key="6">
    <source>
        <dbReference type="EMBL" id="THV43035.1"/>
    </source>
</evidence>
<dbReference type="GO" id="GO:0006571">
    <property type="term" value="P:tyrosine biosynthetic process"/>
    <property type="evidence" value="ECO:0007669"/>
    <property type="project" value="InterPro"/>
</dbReference>
<dbReference type="OrthoDB" id="9802008at2"/>
<evidence type="ECO:0000256" key="4">
    <source>
        <dbReference type="SAM" id="Phobius"/>
    </source>
</evidence>
<dbReference type="Pfam" id="PF20463">
    <property type="entry name" value="PDH_C"/>
    <property type="match status" value="1"/>
</dbReference>
<feature type="compositionally biased region" description="Basic residues" evidence="3">
    <location>
        <begin position="49"/>
        <end position="59"/>
    </location>
</feature>
<feature type="compositionally biased region" description="Basic residues" evidence="3">
    <location>
        <begin position="100"/>
        <end position="119"/>
    </location>
</feature>
<dbReference type="InterPro" id="IPR003099">
    <property type="entry name" value="Prephen_DH"/>
</dbReference>
<proteinExistence type="inferred from homology"/>
<feature type="compositionally biased region" description="Basic and acidic residues" evidence="3">
    <location>
        <begin position="39"/>
        <end position="48"/>
    </location>
</feature>
<dbReference type="GO" id="GO:0070403">
    <property type="term" value="F:NAD+ binding"/>
    <property type="evidence" value="ECO:0007669"/>
    <property type="project" value="InterPro"/>
</dbReference>
<name>A0A4S8QJ51_9ACTN</name>
<dbReference type="GO" id="GO:0008977">
    <property type="term" value="F:prephenate dehydrogenase (NAD+) activity"/>
    <property type="evidence" value="ECO:0007669"/>
    <property type="project" value="InterPro"/>
</dbReference>
<evidence type="ECO:0000256" key="2">
    <source>
        <dbReference type="ARBA" id="ARBA00023002"/>
    </source>
</evidence>
<dbReference type="Pfam" id="PF02153">
    <property type="entry name" value="PDH_N"/>
    <property type="match status" value="1"/>
</dbReference>
<reference evidence="7" key="1">
    <citation type="submission" date="2019-04" db="EMBL/GenBank/DDBJ databases">
        <title>Nocardioides xinjiangensis sp. nov.</title>
        <authorList>
            <person name="Liu S."/>
        </authorList>
    </citation>
    <scope>NUCLEOTIDE SEQUENCE [LARGE SCALE GENOMIC DNA]</scope>
    <source>
        <strain evidence="7">18</strain>
    </source>
</reference>
<dbReference type="InterPro" id="IPR050812">
    <property type="entry name" value="Preph/Arog_dehydrog"/>
</dbReference>
<dbReference type="SUPFAM" id="SSF48179">
    <property type="entry name" value="6-phosphogluconate dehydrogenase C-terminal domain-like"/>
    <property type="match status" value="1"/>
</dbReference>
<keyword evidence="2" id="KW-0560">Oxidoreductase</keyword>
<keyword evidence="4" id="KW-0812">Transmembrane</keyword>
<dbReference type="PANTHER" id="PTHR21363:SF0">
    <property type="entry name" value="PREPHENATE DEHYDROGENASE [NADP(+)]"/>
    <property type="match status" value="1"/>
</dbReference>
<accession>A0A4S8QJ51</accession>
<dbReference type="Gene3D" id="1.10.3660.10">
    <property type="entry name" value="6-phosphogluconate dehydrogenase C-terminal like domain"/>
    <property type="match status" value="1"/>
</dbReference>
<dbReference type="InterPro" id="IPR036291">
    <property type="entry name" value="NAD(P)-bd_dom_sf"/>
</dbReference>
<keyword evidence="7" id="KW-1185">Reference proteome</keyword>
<sequence length="442" mass="48070">MGGVTGVGGKLGRCDRYTVGHRVRAADTSAARPASGARGCRDRAPLRRGDRHPRHRRHGPPAALGRGGRGGPAGPLRRARGPGPVRPRGQGRGRDTGPHLHSHARAGHPRRGRRARQRRQYRAVPLMRIAVYGLGLIGGSVALALAEAGHEVIGGDANDATREAASEFFEVAEDPELLSRSDVAVLALPMNDDIGKHARIFHPKFFDGILTDVASVKGRPMRIFSETCRYVGGHPMAGKETSGWAAAEPGLFRGRKWVLCIDEATDLDDWTELARLWTSIGAQVVPTTAEQHDAAVARVSHIEHLVAAALTHLAADPLDRTLAAGSFRDGTRVAASPTHLVEGMIRHNAVQLAHAWQQFSDVFLETAVKIGDDLVHYDFRMRDWLDEARQLRQSWPPEPGEAEEIPLTREALLRLGVDGGWVESVHGIEVATVRRPRVKSNP</sequence>
<dbReference type="AlphaFoldDB" id="A0A4S8QJ51"/>
<feature type="transmembrane region" description="Helical" evidence="4">
    <location>
        <begin position="123"/>
        <end position="146"/>
    </location>
</feature>
<evidence type="ECO:0000256" key="1">
    <source>
        <dbReference type="ARBA" id="ARBA00007964"/>
    </source>
</evidence>
<dbReference type="InterPro" id="IPR008927">
    <property type="entry name" value="6-PGluconate_DH-like_C_sf"/>
</dbReference>
<dbReference type="GO" id="GO:0004665">
    <property type="term" value="F:prephenate dehydrogenase (NADP+) activity"/>
    <property type="evidence" value="ECO:0007669"/>
    <property type="project" value="InterPro"/>
</dbReference>
<protein>
    <submittedName>
        <fullName evidence="6">Prephenate dehydrogenase/arogenate dehydrogenase family protein</fullName>
    </submittedName>
</protein>
<dbReference type="PROSITE" id="PS51176">
    <property type="entry name" value="PDH_ADH"/>
    <property type="match status" value="1"/>
</dbReference>
<dbReference type="Gene3D" id="3.40.50.720">
    <property type="entry name" value="NAD(P)-binding Rossmann-like Domain"/>
    <property type="match status" value="1"/>
</dbReference>
<evidence type="ECO:0000313" key="7">
    <source>
        <dbReference type="Proteomes" id="UP000308760"/>
    </source>
</evidence>
<dbReference type="InterPro" id="IPR046826">
    <property type="entry name" value="PDH_N"/>
</dbReference>
<evidence type="ECO:0000259" key="5">
    <source>
        <dbReference type="PROSITE" id="PS51176"/>
    </source>
</evidence>
<organism evidence="6 7">
    <name type="scientific">Glycomyces buryatensis</name>
    <dbReference type="NCBI Taxonomy" id="2570927"/>
    <lineage>
        <taxon>Bacteria</taxon>
        <taxon>Bacillati</taxon>
        <taxon>Actinomycetota</taxon>
        <taxon>Actinomycetes</taxon>
        <taxon>Glycomycetales</taxon>
        <taxon>Glycomycetaceae</taxon>
        <taxon>Glycomyces</taxon>
    </lineage>
</organism>
<dbReference type="PANTHER" id="PTHR21363">
    <property type="entry name" value="PREPHENATE DEHYDROGENASE"/>
    <property type="match status" value="1"/>
</dbReference>
<reference evidence="6 7" key="2">
    <citation type="submission" date="2019-05" db="EMBL/GenBank/DDBJ databases">
        <title>Glycomyces buryatensis sp. nov.</title>
        <authorList>
            <person name="Nikitina E."/>
        </authorList>
    </citation>
    <scope>NUCLEOTIDE SEQUENCE [LARGE SCALE GENOMIC DNA]</scope>
    <source>
        <strain evidence="6 7">18</strain>
    </source>
</reference>
<comment type="similarity">
    <text evidence="1">Belongs to the prephenate/arogenate dehydrogenase family.</text>
</comment>
<dbReference type="InterPro" id="IPR046825">
    <property type="entry name" value="PDH_C"/>
</dbReference>
<gene>
    <name evidence="6" type="ORF">FAB82_03515</name>
</gene>
<keyword evidence="4" id="KW-1133">Transmembrane helix</keyword>
<dbReference type="EMBL" id="STGY01000009">
    <property type="protein sequence ID" value="THV43035.1"/>
    <property type="molecule type" value="Genomic_DNA"/>
</dbReference>
<dbReference type="Proteomes" id="UP000308760">
    <property type="component" value="Unassembled WGS sequence"/>
</dbReference>
<feature type="region of interest" description="Disordered" evidence="3">
    <location>
        <begin position="25"/>
        <end position="119"/>
    </location>
</feature>
<dbReference type="SUPFAM" id="SSF51735">
    <property type="entry name" value="NAD(P)-binding Rossmann-fold domains"/>
    <property type="match status" value="1"/>
</dbReference>
<feature type="domain" description="Prephenate/arogenate dehydrogenase" evidence="5">
    <location>
        <begin position="127"/>
        <end position="409"/>
    </location>
</feature>
<comment type="caution">
    <text evidence="6">The sequence shown here is derived from an EMBL/GenBank/DDBJ whole genome shotgun (WGS) entry which is preliminary data.</text>
</comment>